<accession>A0A9P6NFU6</accession>
<name>A0A9P6NFU6_9BASI</name>
<keyword evidence="3" id="KW-1185">Reference proteome</keyword>
<gene>
    <name evidence="2" type="ORF">CROQUDRAFT_94180</name>
</gene>
<dbReference type="Proteomes" id="UP000886653">
    <property type="component" value="Unassembled WGS sequence"/>
</dbReference>
<evidence type="ECO:0000313" key="3">
    <source>
        <dbReference type="Proteomes" id="UP000886653"/>
    </source>
</evidence>
<feature type="region of interest" description="Disordered" evidence="1">
    <location>
        <begin position="1"/>
        <end position="26"/>
    </location>
</feature>
<evidence type="ECO:0000313" key="2">
    <source>
        <dbReference type="EMBL" id="KAG0145198.1"/>
    </source>
</evidence>
<proteinExistence type="predicted"/>
<evidence type="ECO:0000256" key="1">
    <source>
        <dbReference type="SAM" id="MobiDB-lite"/>
    </source>
</evidence>
<dbReference type="AlphaFoldDB" id="A0A9P6NFU6"/>
<organism evidence="2 3">
    <name type="scientific">Cronartium quercuum f. sp. fusiforme G11</name>
    <dbReference type="NCBI Taxonomy" id="708437"/>
    <lineage>
        <taxon>Eukaryota</taxon>
        <taxon>Fungi</taxon>
        <taxon>Dikarya</taxon>
        <taxon>Basidiomycota</taxon>
        <taxon>Pucciniomycotina</taxon>
        <taxon>Pucciniomycetes</taxon>
        <taxon>Pucciniales</taxon>
        <taxon>Coleosporiaceae</taxon>
        <taxon>Cronartium</taxon>
    </lineage>
</organism>
<protein>
    <submittedName>
        <fullName evidence="2">Uncharacterized protein</fullName>
    </submittedName>
</protein>
<sequence>MYPLASERAWRNPTLPNRDFSRSLHPAPPMSVHAFRCLDDPSKSEKLTPMEQFQRQYGNKPRIFSKDKQWYYFETEAPSDQLTTVRSAVFQRPKHLFRPTGTFNRI</sequence>
<reference evidence="2" key="1">
    <citation type="submission" date="2013-11" db="EMBL/GenBank/DDBJ databases">
        <title>Genome sequence of the fusiform rust pathogen reveals effectors for host alternation and coevolution with pine.</title>
        <authorList>
            <consortium name="DOE Joint Genome Institute"/>
            <person name="Smith K."/>
            <person name="Pendleton A."/>
            <person name="Kubisiak T."/>
            <person name="Anderson C."/>
            <person name="Salamov A."/>
            <person name="Aerts A."/>
            <person name="Riley R."/>
            <person name="Clum A."/>
            <person name="Lindquist E."/>
            <person name="Ence D."/>
            <person name="Campbell M."/>
            <person name="Kronenberg Z."/>
            <person name="Feau N."/>
            <person name="Dhillon B."/>
            <person name="Hamelin R."/>
            <person name="Burleigh J."/>
            <person name="Smith J."/>
            <person name="Yandell M."/>
            <person name="Nelson C."/>
            <person name="Grigoriev I."/>
            <person name="Davis J."/>
        </authorList>
    </citation>
    <scope>NUCLEOTIDE SEQUENCE</scope>
    <source>
        <strain evidence="2">G11</strain>
    </source>
</reference>
<dbReference type="EMBL" id="MU167281">
    <property type="protein sequence ID" value="KAG0145198.1"/>
    <property type="molecule type" value="Genomic_DNA"/>
</dbReference>
<comment type="caution">
    <text evidence="2">The sequence shown here is derived from an EMBL/GenBank/DDBJ whole genome shotgun (WGS) entry which is preliminary data.</text>
</comment>